<dbReference type="InterPro" id="IPR036380">
    <property type="entry name" value="Isochorismatase-like_sf"/>
</dbReference>
<dbReference type="Pfam" id="PF00857">
    <property type="entry name" value="Isochorismatase"/>
    <property type="match status" value="1"/>
</dbReference>
<dbReference type="PANTHER" id="PTHR43540:SF14">
    <property type="entry name" value="ISOCHORISMATASE"/>
    <property type="match status" value="1"/>
</dbReference>
<dbReference type="SUPFAM" id="SSF52499">
    <property type="entry name" value="Isochorismatase-like hydrolases"/>
    <property type="match status" value="1"/>
</dbReference>
<organism evidence="4 5">
    <name type="scientific">Hungatella hathewayi</name>
    <dbReference type="NCBI Taxonomy" id="154046"/>
    <lineage>
        <taxon>Bacteria</taxon>
        <taxon>Bacillati</taxon>
        <taxon>Bacillota</taxon>
        <taxon>Clostridia</taxon>
        <taxon>Lachnospirales</taxon>
        <taxon>Lachnospiraceae</taxon>
        <taxon>Hungatella</taxon>
    </lineage>
</organism>
<dbReference type="InterPro" id="IPR000868">
    <property type="entry name" value="Isochorismatase-like_dom"/>
</dbReference>
<dbReference type="Proteomes" id="UP000434223">
    <property type="component" value="Unassembled WGS sequence"/>
</dbReference>
<name>A0AAW9W953_9FIRM</name>
<evidence type="ECO:0000259" key="3">
    <source>
        <dbReference type="Pfam" id="PF00857"/>
    </source>
</evidence>
<evidence type="ECO:0000313" key="5">
    <source>
        <dbReference type="Proteomes" id="UP000434223"/>
    </source>
</evidence>
<protein>
    <submittedName>
        <fullName evidence="4">Isochorismatase family protein</fullName>
    </submittedName>
</protein>
<dbReference type="PANTHER" id="PTHR43540">
    <property type="entry name" value="PEROXYUREIDOACRYLATE/UREIDOACRYLATE AMIDOHYDROLASE-RELATED"/>
    <property type="match status" value="1"/>
</dbReference>
<evidence type="ECO:0000313" key="4">
    <source>
        <dbReference type="EMBL" id="MUB61560.1"/>
    </source>
</evidence>
<dbReference type="EMBL" id="WNME01000001">
    <property type="protein sequence ID" value="MUB61560.1"/>
    <property type="molecule type" value="Genomic_DNA"/>
</dbReference>
<proteinExistence type="inferred from homology"/>
<keyword evidence="2" id="KW-0378">Hydrolase</keyword>
<feature type="domain" description="Isochorismatase-like" evidence="3">
    <location>
        <begin position="7"/>
        <end position="145"/>
    </location>
</feature>
<accession>A0AAW9W953</accession>
<dbReference type="Gene3D" id="3.40.50.850">
    <property type="entry name" value="Isochorismatase-like"/>
    <property type="match status" value="1"/>
</dbReference>
<dbReference type="AlphaFoldDB" id="A0AAW9W953"/>
<dbReference type="InterPro" id="IPR050272">
    <property type="entry name" value="Isochorismatase-like_hydrls"/>
</dbReference>
<sequence>MNMGKIAVLIVDVQKALVEAHPYREEEFLQELKRVADGARKAGAEIIYVRHDGGAGDELESGTEGWNIHGAVEPKPGERIFDKNYNSAFLETDLEEYLKEKQITDLILMGMQTEYCMDSTCKAAFELGYGVVIPEGATTTYDNEFMSGEATVKFYETKIWDGRFADLMSVEEVLELLAR</sequence>
<dbReference type="GO" id="GO:0016787">
    <property type="term" value="F:hydrolase activity"/>
    <property type="evidence" value="ECO:0007669"/>
    <property type="project" value="UniProtKB-KW"/>
</dbReference>
<evidence type="ECO:0000256" key="1">
    <source>
        <dbReference type="ARBA" id="ARBA00006336"/>
    </source>
</evidence>
<dbReference type="CDD" id="cd01014">
    <property type="entry name" value="nicotinamidase_related"/>
    <property type="match status" value="1"/>
</dbReference>
<gene>
    <name evidence="4" type="ORF">GNE07_00510</name>
</gene>
<comment type="caution">
    <text evidence="4">The sequence shown here is derived from an EMBL/GenBank/DDBJ whole genome shotgun (WGS) entry which is preliminary data.</text>
</comment>
<evidence type="ECO:0000256" key="2">
    <source>
        <dbReference type="ARBA" id="ARBA00022801"/>
    </source>
</evidence>
<reference evidence="4 5" key="1">
    <citation type="submission" date="2019-09" db="EMBL/GenBank/DDBJ databases">
        <title>Draft genome sequencing of Hungatella hathewayi 123Y-2.</title>
        <authorList>
            <person name="Lv Q."/>
            <person name="Li S."/>
        </authorList>
    </citation>
    <scope>NUCLEOTIDE SEQUENCE [LARGE SCALE GENOMIC DNA]</scope>
    <source>
        <strain evidence="4 5">123Y-2</strain>
    </source>
</reference>
<comment type="similarity">
    <text evidence="1">Belongs to the isochorismatase family.</text>
</comment>